<comment type="caution">
    <text evidence="16">The sequence shown here is derived from an EMBL/GenBank/DDBJ whole genome shotgun (WGS) entry which is preliminary data.</text>
</comment>
<evidence type="ECO:0000313" key="17">
    <source>
        <dbReference type="Proteomes" id="UP000518266"/>
    </source>
</evidence>
<proteinExistence type="inferred from homology"/>
<dbReference type="GO" id="GO:0005737">
    <property type="term" value="C:cytoplasm"/>
    <property type="evidence" value="ECO:0007669"/>
    <property type="project" value="UniProtKB-SubCell"/>
</dbReference>
<dbReference type="SMART" id="SM00308">
    <property type="entry name" value="LH2"/>
    <property type="match status" value="2"/>
</dbReference>
<reference evidence="16 17" key="1">
    <citation type="submission" date="2020-03" db="EMBL/GenBank/DDBJ databases">
        <title>Dissostichus mawsoni Genome sequencing and assembly.</title>
        <authorList>
            <person name="Park H."/>
        </authorList>
    </citation>
    <scope>NUCLEOTIDE SEQUENCE [LARGE SCALE GENOMIC DNA]</scope>
    <source>
        <strain evidence="16">DM0001</strain>
        <tissue evidence="16">Muscle</tissue>
    </source>
</reference>
<feature type="domain" description="Lipoxygenase" evidence="15">
    <location>
        <begin position="113"/>
        <end position="665"/>
    </location>
</feature>
<dbReference type="PRINTS" id="PR00087">
    <property type="entry name" value="LIPOXYGENASE"/>
</dbReference>
<evidence type="ECO:0000256" key="13">
    <source>
        <dbReference type="RuleBase" id="RU003974"/>
    </source>
</evidence>
<feature type="binding site" evidence="10">
    <location>
        <position position="367"/>
    </location>
    <ligand>
        <name>Fe cation</name>
        <dbReference type="ChEBI" id="CHEBI:24875"/>
        <note>catalytic</note>
    </ligand>
</feature>
<dbReference type="GO" id="GO:0005506">
    <property type="term" value="F:iron ion binding"/>
    <property type="evidence" value="ECO:0007669"/>
    <property type="project" value="InterPro"/>
</dbReference>
<dbReference type="InterPro" id="IPR036392">
    <property type="entry name" value="PLAT/LH2_dom_sf"/>
</dbReference>
<keyword evidence="9" id="KW-0443">Lipid metabolism</keyword>
<keyword evidence="17" id="KW-1185">Reference proteome</keyword>
<evidence type="ECO:0000256" key="5">
    <source>
        <dbReference type="ARBA" id="ARBA00022723"/>
    </source>
</evidence>
<evidence type="ECO:0000313" key="16">
    <source>
        <dbReference type="EMBL" id="KAF3852363.1"/>
    </source>
</evidence>
<keyword evidence="5 10" id="KW-0479">Metal-binding</keyword>
<dbReference type="PROSITE" id="PS50095">
    <property type="entry name" value="PLAT"/>
    <property type="match status" value="2"/>
</dbReference>
<dbReference type="GO" id="GO:0034440">
    <property type="term" value="P:lipid oxidation"/>
    <property type="evidence" value="ECO:0007669"/>
    <property type="project" value="InterPro"/>
</dbReference>
<dbReference type="PRINTS" id="PR00467">
    <property type="entry name" value="MAMLPOXGNASE"/>
</dbReference>
<feature type="binding site" evidence="10">
    <location>
        <position position="542"/>
    </location>
    <ligand>
        <name>Fe cation</name>
        <dbReference type="ChEBI" id="CHEBI:24875"/>
        <note>catalytic</note>
    </ligand>
</feature>
<comment type="cofactor">
    <cofactor evidence="10">
        <name>Fe cation</name>
        <dbReference type="ChEBI" id="CHEBI:24875"/>
    </cofactor>
    <text evidence="10">Binds 1 Fe cation per subunit.</text>
</comment>
<evidence type="ECO:0000259" key="14">
    <source>
        <dbReference type="PROSITE" id="PS50095"/>
    </source>
</evidence>
<dbReference type="SUPFAM" id="SSF49723">
    <property type="entry name" value="Lipase/lipooxygenase domain (PLAT/LH2 domain)"/>
    <property type="match status" value="2"/>
</dbReference>
<accession>A0A7J5YTB1</accession>
<dbReference type="InterPro" id="IPR001885">
    <property type="entry name" value="LipOase_mml"/>
</dbReference>
<evidence type="ECO:0000256" key="7">
    <source>
        <dbReference type="ARBA" id="ARBA00023002"/>
    </source>
</evidence>
<dbReference type="SUPFAM" id="SSF48484">
    <property type="entry name" value="Lipoxigenase"/>
    <property type="match status" value="2"/>
</dbReference>
<evidence type="ECO:0000256" key="10">
    <source>
        <dbReference type="PIRSR" id="PIRSR601885-1"/>
    </source>
</evidence>
<feature type="domain" description="PLAT" evidence="14">
    <location>
        <begin position="2"/>
        <end position="116"/>
    </location>
</feature>
<dbReference type="Pfam" id="PF00305">
    <property type="entry name" value="Lipoxygenase"/>
    <property type="match status" value="2"/>
</dbReference>
<keyword evidence="6 13" id="KW-0223">Dioxygenase</keyword>
<dbReference type="InterPro" id="IPR020833">
    <property type="entry name" value="LipOase_Fe_BS"/>
</dbReference>
<comment type="pathway">
    <text evidence="2">Lipid metabolism.</text>
</comment>
<dbReference type="PANTHER" id="PTHR11771">
    <property type="entry name" value="LIPOXYGENASE"/>
    <property type="match status" value="1"/>
</dbReference>
<comment type="subcellular location">
    <subcellularLocation>
        <location evidence="1">Cytoplasm</location>
    </subcellularLocation>
</comment>
<evidence type="ECO:0000259" key="15">
    <source>
        <dbReference type="PROSITE" id="PS51393"/>
    </source>
</evidence>
<evidence type="ECO:0000256" key="1">
    <source>
        <dbReference type="ARBA" id="ARBA00004496"/>
    </source>
</evidence>
<dbReference type="InterPro" id="IPR036226">
    <property type="entry name" value="LipOase_C_sf"/>
</dbReference>
<dbReference type="PROSITE" id="PS51393">
    <property type="entry name" value="LIPOXYGENASE_3"/>
    <property type="match status" value="2"/>
</dbReference>
<feature type="binding site" evidence="10">
    <location>
        <position position="362"/>
    </location>
    <ligand>
        <name>Fe cation</name>
        <dbReference type="ChEBI" id="CHEBI:24875"/>
        <note>catalytic</note>
    </ligand>
</feature>
<dbReference type="Proteomes" id="UP000518266">
    <property type="component" value="Unassembled WGS sequence"/>
</dbReference>
<feature type="binding site" evidence="11">
    <location>
        <position position="78"/>
    </location>
    <ligand>
        <name>Ca(2+)</name>
        <dbReference type="ChEBI" id="CHEBI:29108"/>
        <label>1</label>
    </ligand>
</feature>
<keyword evidence="11" id="KW-0106">Calcium</keyword>
<feature type="binding site" evidence="11">
    <location>
        <position position="17"/>
    </location>
    <ligand>
        <name>Ca(2+)</name>
        <dbReference type="ChEBI" id="CHEBI:29108"/>
        <label>1</label>
    </ligand>
</feature>
<dbReference type="PROSITE" id="PS00711">
    <property type="entry name" value="LIPOXYGENASE_1"/>
    <property type="match status" value="2"/>
</dbReference>
<feature type="domain" description="PLAT" evidence="14">
    <location>
        <begin position="689"/>
        <end position="807"/>
    </location>
</feature>
<dbReference type="GO" id="GO:0016702">
    <property type="term" value="F:oxidoreductase activity, acting on single donors with incorporation of molecular oxygen, incorporation of two atoms of oxygen"/>
    <property type="evidence" value="ECO:0007669"/>
    <property type="project" value="InterPro"/>
</dbReference>
<evidence type="ECO:0000256" key="12">
    <source>
        <dbReference type="PROSITE-ProRule" id="PRU00152"/>
    </source>
</evidence>
<dbReference type="Gene3D" id="1.20.245.10">
    <property type="entry name" value="Lipoxygenase-1, Domain 5"/>
    <property type="match status" value="2"/>
</dbReference>
<evidence type="ECO:0000256" key="2">
    <source>
        <dbReference type="ARBA" id="ARBA00005189"/>
    </source>
</evidence>
<evidence type="ECO:0008006" key="18">
    <source>
        <dbReference type="Google" id="ProtNLM"/>
    </source>
</evidence>
<evidence type="ECO:0000256" key="9">
    <source>
        <dbReference type="ARBA" id="ARBA00023098"/>
    </source>
</evidence>
<evidence type="ECO:0000256" key="8">
    <source>
        <dbReference type="ARBA" id="ARBA00023004"/>
    </source>
</evidence>
<comment type="caution">
    <text evidence="12">Lacks conserved residue(s) required for the propagation of feature annotation.</text>
</comment>
<dbReference type="Gene3D" id="3.10.450.60">
    <property type="match status" value="2"/>
</dbReference>
<keyword evidence="8 10" id="KW-0408">Iron</keyword>
<protein>
    <recommendedName>
        <fullName evidence="18">Lipoxygenase domain-containing protein</fullName>
    </recommendedName>
</protein>
<dbReference type="FunFam" id="1.20.245.10:FF:000001">
    <property type="entry name" value="Arachidonate 5-lipoxygenase a"/>
    <property type="match status" value="1"/>
</dbReference>
<comment type="similarity">
    <text evidence="3 13">Belongs to the lipoxygenase family.</text>
</comment>
<feature type="domain" description="Lipoxygenase" evidence="15">
    <location>
        <begin position="886"/>
        <end position="1335"/>
    </location>
</feature>
<dbReference type="Gene3D" id="2.60.60.20">
    <property type="entry name" value="PLAT/LH2 domain"/>
    <property type="match status" value="2"/>
</dbReference>
<dbReference type="InterPro" id="IPR000907">
    <property type="entry name" value="LipOase"/>
</dbReference>
<evidence type="ECO:0000256" key="3">
    <source>
        <dbReference type="ARBA" id="ARBA00009419"/>
    </source>
</evidence>
<gene>
    <name evidence="16" type="ORF">F7725_005718</name>
</gene>
<keyword evidence="7 13" id="KW-0560">Oxidoreductase</keyword>
<dbReference type="Pfam" id="PF01477">
    <property type="entry name" value="PLAT"/>
    <property type="match status" value="2"/>
</dbReference>
<name>A0A7J5YTB1_DISMA</name>
<evidence type="ECO:0000256" key="6">
    <source>
        <dbReference type="ARBA" id="ARBA00022964"/>
    </source>
</evidence>
<organism evidence="16 17">
    <name type="scientific">Dissostichus mawsoni</name>
    <name type="common">Antarctic cod</name>
    <dbReference type="NCBI Taxonomy" id="36200"/>
    <lineage>
        <taxon>Eukaryota</taxon>
        <taxon>Metazoa</taxon>
        <taxon>Chordata</taxon>
        <taxon>Craniata</taxon>
        <taxon>Vertebrata</taxon>
        <taxon>Euteleostomi</taxon>
        <taxon>Actinopterygii</taxon>
        <taxon>Neopterygii</taxon>
        <taxon>Teleostei</taxon>
        <taxon>Neoteleostei</taxon>
        <taxon>Acanthomorphata</taxon>
        <taxon>Eupercaria</taxon>
        <taxon>Perciformes</taxon>
        <taxon>Notothenioidei</taxon>
        <taxon>Nototheniidae</taxon>
        <taxon>Dissostichus</taxon>
    </lineage>
</organism>
<dbReference type="InterPro" id="IPR013819">
    <property type="entry name" value="LipOase_C"/>
</dbReference>
<evidence type="ECO:0000256" key="4">
    <source>
        <dbReference type="ARBA" id="ARBA00022490"/>
    </source>
</evidence>
<evidence type="ECO:0000256" key="11">
    <source>
        <dbReference type="PIRSR" id="PIRSR601885-2"/>
    </source>
</evidence>
<sequence length="1367" mass="155878">MMDYKVTVSTGCLDDAGTSSRVHIKLVGTVGESERTWLEGDTSFIPGAVSSFTVSCPVSIGVLRQIVLDKQPPEIQDDWFPVKVVVKSPEGDTYKFPIFRSITTSDLQYFSEENAPVSHSMPFSATFDRIWERFDPDWREKYYLWNLYGEGMPHCMTAETTSSLPTEVQFSWTKGWEFYSNVIAGLIELHLKGLADSKENWTDLDDIRGILNTKNHLSGYVQQHWKEDAFFGYQYLNGVNPMLIRSCSALPNNFPVTEMVFPRGPYTLVEEMKKGNIFLCDYKLLDGLKPNIIDGKQQYMAAPLVLLHKTSYDELMPLAIQLKQTPAGDNPIFLPTDSEYDWLMAKVFVRSADFNLHQINFHLLRTHLLAEVFTVSLMRNVKRKHLLHKLLLPHTRYTLHINVLARTNLISENGAFSQFVASGGETLKTILKRSLSSLTYSSLCIPEDITERGLQVVPNFYYRDDGLKLWDIIQRFVQGMLSFNYRSDADVEHDEQLQDWISEIFEYGFHSQSSTGIPQSFTTVEELVKFVTMVIFTCSGQHSAVNTGQYDYGGWMPNTPTTMQLPPPTTKGKTSEETLLQTLPNKGQTANAMSTLWLLSNSISDTAHLVHYPDADFDETTHCELIRAYKGELQTLSARICLRNMSLKVPYTYMDPAKAENSSTQTSAEQHLYYCLPYRILPLSSGKMDDYEVTVFTANIDYAGTLNNVYIKLVGTGGNSERELLMDYLRTWNFIRGAVSSFTVPCPVSIGKLIHIELDKPRFLFLEDNWFPKKVEVKSPKGNTYNFPIYRWISDSKVHCFREGTGLWKCLSMTLFDPLCIWHDYAKGLPHCMKADSLYSLPSALRFSYTKDIELAFTLGTGFCRKKIRNSTKFNSFIFPDYVQQHWKEDAFFGYQFLNGVNPMLIRSCSALPDNFPVTDKMVFSSGLCTLAKEMKKGNIFLCDFKLLDGLKANIIKGKQQYMTAPLVLLHKTHDDKLMPLAIQLKQTPARDNPIFLPTDSESDWLMAKIFVRSADFNLHQLNFHLLRTHLLAEVFTVSLMRNIPMVHPLYKTVHSVLQLLLAHTWDTLEINYLARSQLISVNGTYTSSWWGGYDETPETITVLIDLQALCIPEDIIERGLETVPNFYYREDGLELWGIIQRFVDRMLRFYYNNDDEVQKDSELQKWISDIFEHGFLSQKSTGIPQSFNTVEQLVKFVTMVIFTCSGQHSAVNSGQYDYGGWIPNSPSTMQLPPPTAKGKTNQDTMLRTLPNKGVTAKAMAALWLLSKSSSDYVPLGQYPEAHFNETKPCKLIKHFQGMLQALSANIQIRNLDLKVPYTYMDPEKKVYVPELLAKFTFILTKVGKGKNCMLLNNVGVVEGNNTAFDH</sequence>
<dbReference type="InterPro" id="IPR001024">
    <property type="entry name" value="PLAT/LH2_dom"/>
</dbReference>
<dbReference type="EMBL" id="JAAKFY010000009">
    <property type="protein sequence ID" value="KAF3852363.1"/>
    <property type="molecule type" value="Genomic_DNA"/>
</dbReference>
<feature type="binding site" evidence="11">
    <location>
        <position position="77"/>
    </location>
    <ligand>
        <name>Ca(2+)</name>
        <dbReference type="ChEBI" id="CHEBI:29108"/>
        <label>1</label>
    </ligand>
</feature>
<keyword evidence="4" id="KW-0963">Cytoplasm</keyword>
<dbReference type="OrthoDB" id="407298at2759"/>